<keyword evidence="2" id="KW-1185">Reference proteome</keyword>
<reference evidence="1 2" key="1">
    <citation type="submission" date="2021-02" db="EMBL/GenBank/DDBJ databases">
        <title>Bacillus sp. RD4P76, an endophyte from a halophyte.</title>
        <authorList>
            <person name="Sun J.-Q."/>
        </authorList>
    </citation>
    <scope>NUCLEOTIDE SEQUENCE [LARGE SCALE GENOMIC DNA]</scope>
    <source>
        <strain evidence="1 2">RD4P76</strain>
    </source>
</reference>
<name>A0ABS2DEH7_9BACI</name>
<organism evidence="1 2">
    <name type="scientific">Bacillus suaedaesalsae</name>
    <dbReference type="NCBI Taxonomy" id="2810349"/>
    <lineage>
        <taxon>Bacteria</taxon>
        <taxon>Bacillati</taxon>
        <taxon>Bacillota</taxon>
        <taxon>Bacilli</taxon>
        <taxon>Bacillales</taxon>
        <taxon>Bacillaceae</taxon>
        <taxon>Bacillus</taxon>
    </lineage>
</organism>
<dbReference type="RefSeq" id="WP_204202205.1">
    <property type="nucleotide sequence ID" value="NZ_JAFELM010000016.1"/>
</dbReference>
<evidence type="ECO:0000313" key="2">
    <source>
        <dbReference type="Proteomes" id="UP001518925"/>
    </source>
</evidence>
<dbReference type="Proteomes" id="UP001518925">
    <property type="component" value="Unassembled WGS sequence"/>
</dbReference>
<accession>A0ABS2DEH7</accession>
<proteinExistence type="predicted"/>
<gene>
    <name evidence="1" type="ORF">JR050_03930</name>
</gene>
<protein>
    <submittedName>
        <fullName evidence="1">Thiol-disulfide oxidoreductase DCC family protein</fullName>
    </submittedName>
</protein>
<dbReference type="Pfam" id="PF04134">
    <property type="entry name" value="DCC1-like"/>
    <property type="match status" value="1"/>
</dbReference>
<dbReference type="PANTHER" id="PTHR33639:SF2">
    <property type="entry name" value="DUF393 DOMAIN-CONTAINING PROTEIN"/>
    <property type="match status" value="1"/>
</dbReference>
<dbReference type="EMBL" id="JAFELM010000016">
    <property type="protein sequence ID" value="MBM6616831.1"/>
    <property type="molecule type" value="Genomic_DNA"/>
</dbReference>
<dbReference type="PANTHER" id="PTHR33639">
    <property type="entry name" value="THIOL-DISULFIDE OXIDOREDUCTASE DCC"/>
    <property type="match status" value="1"/>
</dbReference>
<dbReference type="InterPro" id="IPR052927">
    <property type="entry name" value="DCC_oxidoreductase"/>
</dbReference>
<dbReference type="InterPro" id="IPR007263">
    <property type="entry name" value="DCC1-like"/>
</dbReference>
<sequence length="132" mass="15331">MNHPLVLFDGVCNLCNGAVQFLIKHDKKEKLTFASLQSESGQKVLSEFGFPTDQLNSFIYVSNQRAYEKSDAALAICRELGGIFTLCTVFYIIPRKLRDKLYSWVSRNRYKWFGKQEQCVLPTPELRKRFLK</sequence>
<comment type="caution">
    <text evidence="1">The sequence shown here is derived from an EMBL/GenBank/DDBJ whole genome shotgun (WGS) entry which is preliminary data.</text>
</comment>
<evidence type="ECO:0000313" key="1">
    <source>
        <dbReference type="EMBL" id="MBM6616831.1"/>
    </source>
</evidence>